<dbReference type="Proteomes" id="UP000219612">
    <property type="component" value="Unassembled WGS sequence"/>
</dbReference>
<dbReference type="OrthoDB" id="2971563at2"/>
<proteinExistence type="predicted"/>
<dbReference type="PANTHER" id="PTHR23131">
    <property type="entry name" value="ENDORIBONUCLEASE LACTB2"/>
    <property type="match status" value="1"/>
</dbReference>
<evidence type="ECO:0000313" key="3">
    <source>
        <dbReference type="Proteomes" id="UP000219612"/>
    </source>
</evidence>
<feature type="domain" description="Metallo-beta-lactamase" evidence="1">
    <location>
        <begin position="41"/>
        <end position="253"/>
    </location>
</feature>
<dbReference type="PANTHER" id="PTHR23131:SF4">
    <property type="entry name" value="METALLO-BETA-LACTAMASE SUPERFAMILY POTEIN"/>
    <property type="match status" value="1"/>
</dbReference>
<gene>
    <name evidence="2" type="ORF">SAMN05421748_12218</name>
</gene>
<dbReference type="Gene3D" id="1.10.10.10">
    <property type="entry name" value="Winged helix-like DNA-binding domain superfamily/Winged helix DNA-binding domain"/>
    <property type="match status" value="1"/>
</dbReference>
<dbReference type="InterPro" id="IPR050662">
    <property type="entry name" value="Sec-metab_biosynth-thioest"/>
</dbReference>
<sequence>MIVTGTAQHRAWQERVLPPVEQVRPGLWSIPVPIPDNPLRYTLSYAFTGEDDGVLLIDPGWDSAEGRAALTAGLLTAGAAIGEVTGVVVTHVHPDHHGLSGWLRAQGAWIGMHPAEAATLPSRLWSDRRPSQDRDWLRRHGVPPADAERLAITPERMRGLLAMAEPDRLVEDGDLLPLTGRSVRAVWTPGHTPGHLCLHDAEAGLLLTGDHLLPRISPTVAVHPRDEGDPLSAYLESLEQTGKFAAEEALPAHEYRFRGIDSRAAAMIGHHDDRNREILRALDAQGTATAWQIAAALTWSRGWASLRGLMRRMALGETLAHLHHLTTVGAVRQAAEEPTRWART</sequence>
<dbReference type="EMBL" id="OBDY01000022">
    <property type="protein sequence ID" value="SNY60885.1"/>
    <property type="molecule type" value="Genomic_DNA"/>
</dbReference>
<organism evidence="2 3">
    <name type="scientific">Paractinoplanes atraurantiacus</name>
    <dbReference type="NCBI Taxonomy" id="1036182"/>
    <lineage>
        <taxon>Bacteria</taxon>
        <taxon>Bacillati</taxon>
        <taxon>Actinomycetota</taxon>
        <taxon>Actinomycetes</taxon>
        <taxon>Micromonosporales</taxon>
        <taxon>Micromonosporaceae</taxon>
        <taxon>Paractinoplanes</taxon>
    </lineage>
</organism>
<dbReference type="SMART" id="SM00849">
    <property type="entry name" value="Lactamase_B"/>
    <property type="match status" value="1"/>
</dbReference>
<dbReference type="AlphaFoldDB" id="A0A285JKT7"/>
<reference evidence="2 3" key="1">
    <citation type="submission" date="2017-09" db="EMBL/GenBank/DDBJ databases">
        <authorList>
            <person name="Ehlers B."/>
            <person name="Leendertz F.H."/>
        </authorList>
    </citation>
    <scope>NUCLEOTIDE SEQUENCE [LARGE SCALE GENOMIC DNA]</scope>
    <source>
        <strain evidence="2 3">CGMCC 4.6857</strain>
    </source>
</reference>
<accession>A0A285JKT7</accession>
<dbReference type="Gene3D" id="3.60.15.10">
    <property type="entry name" value="Ribonuclease Z/Hydroxyacylglutathione hydrolase-like"/>
    <property type="match status" value="1"/>
</dbReference>
<dbReference type="InterPro" id="IPR036388">
    <property type="entry name" value="WH-like_DNA-bd_sf"/>
</dbReference>
<evidence type="ECO:0000313" key="2">
    <source>
        <dbReference type="EMBL" id="SNY60885.1"/>
    </source>
</evidence>
<dbReference type="RefSeq" id="WP_097326151.1">
    <property type="nucleotide sequence ID" value="NZ_OBDY01000022.1"/>
</dbReference>
<dbReference type="SUPFAM" id="SSF56281">
    <property type="entry name" value="Metallo-hydrolase/oxidoreductase"/>
    <property type="match status" value="1"/>
</dbReference>
<dbReference type="InterPro" id="IPR001279">
    <property type="entry name" value="Metallo-B-lactamas"/>
</dbReference>
<dbReference type="InterPro" id="IPR036866">
    <property type="entry name" value="RibonucZ/Hydroxyglut_hydro"/>
</dbReference>
<protein>
    <submittedName>
        <fullName evidence="2">Glyoxylase, beta-lactamase superfamily II</fullName>
    </submittedName>
</protein>
<name>A0A285JKT7_9ACTN</name>
<evidence type="ECO:0000259" key="1">
    <source>
        <dbReference type="SMART" id="SM00849"/>
    </source>
</evidence>
<keyword evidence="3" id="KW-1185">Reference proteome</keyword>
<dbReference type="Pfam" id="PF00753">
    <property type="entry name" value="Lactamase_B"/>
    <property type="match status" value="1"/>
</dbReference>